<organism evidence="5 6">
    <name type="scientific">Jonquetella anthropi DSM 22815</name>
    <dbReference type="NCBI Taxonomy" id="885272"/>
    <lineage>
        <taxon>Bacteria</taxon>
        <taxon>Thermotogati</taxon>
        <taxon>Synergistota</taxon>
        <taxon>Synergistia</taxon>
        <taxon>Synergistales</taxon>
        <taxon>Dethiosulfovibrionaceae</taxon>
        <taxon>Jonquetella</taxon>
    </lineage>
</organism>
<dbReference type="InterPro" id="IPR036220">
    <property type="entry name" value="UDP-Glc/GDP-Man_DH_C_sf"/>
</dbReference>
<dbReference type="InterPro" id="IPR017476">
    <property type="entry name" value="UDP-Glc/GDP-Man"/>
</dbReference>
<dbReference type="Gene3D" id="3.40.50.720">
    <property type="entry name" value="NAD(P)-binding Rossmann-like Domain"/>
    <property type="match status" value="2"/>
</dbReference>
<dbReference type="PANTHER" id="PTHR43491">
    <property type="entry name" value="UDP-N-ACETYL-D-MANNOSAMINE DEHYDROGENASE"/>
    <property type="match status" value="1"/>
</dbReference>
<dbReference type="GO" id="GO:0051287">
    <property type="term" value="F:NAD binding"/>
    <property type="evidence" value="ECO:0007669"/>
    <property type="project" value="InterPro"/>
</dbReference>
<dbReference type="PIRSF" id="PIRSF000124">
    <property type="entry name" value="UDPglc_GDPman_dh"/>
    <property type="match status" value="1"/>
</dbReference>
<dbReference type="Pfam" id="PF03721">
    <property type="entry name" value="UDPG_MGDP_dh_N"/>
    <property type="match status" value="1"/>
</dbReference>
<keyword evidence="1" id="KW-0560">Oxidoreductase</keyword>
<accession>H0UMA7</accession>
<dbReference type="RefSeq" id="WP_008522371.1">
    <property type="nucleotide sequence ID" value="NZ_CM001376.1"/>
</dbReference>
<evidence type="ECO:0000256" key="2">
    <source>
        <dbReference type="ARBA" id="ARBA00023027"/>
    </source>
</evidence>
<dbReference type="SMART" id="SM00984">
    <property type="entry name" value="UDPG_MGDP_dh_C"/>
    <property type="match status" value="1"/>
</dbReference>
<reference evidence="5 6" key="1">
    <citation type="submission" date="2011-11" db="EMBL/GenBank/DDBJ databases">
        <title>The Noncontiguous Finished genome of Jonquetella anthropi DSM 22815.</title>
        <authorList>
            <consortium name="US DOE Joint Genome Institute (JGI-PGF)"/>
            <person name="Lucas S."/>
            <person name="Copeland A."/>
            <person name="Lapidus A."/>
            <person name="Glavina del Rio T."/>
            <person name="Dalin E."/>
            <person name="Tice H."/>
            <person name="Bruce D."/>
            <person name="Goodwin L."/>
            <person name="Pitluck S."/>
            <person name="Peters L."/>
            <person name="Mikhailova N."/>
            <person name="Held B."/>
            <person name="Kyrpides N."/>
            <person name="Mavromatis K."/>
            <person name="Ivanova N."/>
            <person name="Markowitz V."/>
            <person name="Cheng J.-F."/>
            <person name="Hugenholtz P."/>
            <person name="Woyke T."/>
            <person name="Wu D."/>
            <person name="Gronow S."/>
            <person name="Wellnitz S."/>
            <person name="Brambilla E."/>
            <person name="Klenk H.-P."/>
            <person name="Eisen J.A."/>
        </authorList>
    </citation>
    <scope>NUCLEOTIDE SEQUENCE [LARGE SCALE GENOMIC DNA]</scope>
    <source>
        <strain evidence="5 6">DSM 22815</strain>
    </source>
</reference>
<comment type="similarity">
    <text evidence="3">Belongs to the UDP-glucose/GDP-mannose dehydrogenase family.</text>
</comment>
<dbReference type="SUPFAM" id="SSF52413">
    <property type="entry name" value="UDP-glucose/GDP-mannose dehydrogenase C-terminal domain"/>
    <property type="match status" value="1"/>
</dbReference>
<dbReference type="EMBL" id="CM001376">
    <property type="protein sequence ID" value="EHM12580.1"/>
    <property type="molecule type" value="Genomic_DNA"/>
</dbReference>
<evidence type="ECO:0000313" key="6">
    <source>
        <dbReference type="Proteomes" id="UP000003806"/>
    </source>
</evidence>
<gene>
    <name evidence="5" type="ORF">JonanDRAFT_0153</name>
</gene>
<dbReference type="PANTHER" id="PTHR43491:SF1">
    <property type="entry name" value="UDP-N-ACETYL-D-MANNOSAMINE DEHYDROGENASE"/>
    <property type="match status" value="1"/>
</dbReference>
<keyword evidence="2" id="KW-0520">NAD</keyword>
<dbReference type="InterPro" id="IPR028359">
    <property type="entry name" value="UDP_ManNAc/GlcNAc_DH"/>
</dbReference>
<keyword evidence="6" id="KW-1185">Reference proteome</keyword>
<dbReference type="Pfam" id="PF03720">
    <property type="entry name" value="UDPG_MGDP_dh_C"/>
    <property type="match status" value="1"/>
</dbReference>
<dbReference type="GO" id="GO:0000271">
    <property type="term" value="P:polysaccharide biosynthetic process"/>
    <property type="evidence" value="ECO:0007669"/>
    <property type="project" value="InterPro"/>
</dbReference>
<dbReference type="GO" id="GO:0016616">
    <property type="term" value="F:oxidoreductase activity, acting on the CH-OH group of donors, NAD or NADP as acceptor"/>
    <property type="evidence" value="ECO:0007669"/>
    <property type="project" value="InterPro"/>
</dbReference>
<dbReference type="Pfam" id="PF00984">
    <property type="entry name" value="UDPG_MGDP_dh"/>
    <property type="match status" value="1"/>
</dbReference>
<dbReference type="SUPFAM" id="SSF51735">
    <property type="entry name" value="NAD(P)-binding Rossmann-fold domains"/>
    <property type="match status" value="1"/>
</dbReference>
<dbReference type="InterPro" id="IPR036291">
    <property type="entry name" value="NAD(P)-bd_dom_sf"/>
</dbReference>
<dbReference type="HOGENOM" id="CLU_023810_3_2_0"/>
<dbReference type="NCBIfam" id="TIGR03026">
    <property type="entry name" value="NDP-sugDHase"/>
    <property type="match status" value="1"/>
</dbReference>
<dbReference type="SUPFAM" id="SSF48179">
    <property type="entry name" value="6-phosphogluconate dehydrogenase C-terminal domain-like"/>
    <property type="match status" value="1"/>
</dbReference>
<dbReference type="InterPro" id="IPR014026">
    <property type="entry name" value="UDP-Glc/GDP-Man_DH_dimer"/>
</dbReference>
<name>H0UMA7_9BACT</name>
<sequence length="440" mass="48092">MTELMNRLRDKTAKLGVIGLGYVGLPLAVEKARAGYHVLGFDVQDEKVNKVNRGENYIGDIIPEELNRLVETGFLAASSDFGRIAECDVVTICVPTPLDEFKQPDLSYIEASAKEIAPRLHQGMLVVLESTTYPGTTEEVVKPILEGTGLSCGGDFLLAFSPERVDPGNAQYKTHNTPKVVGGCGPESAAAAQLLYETILGAPVFMVSSPKEAEAAKILENTFRIVNCALANEMALVFHRMGINVWEVISAAATKPFGFMPFYPGPGIGGHCIPLDPFYLTYKARAYDYHTRLIELSGEINDAMPDYVVERLMELLNDRSKALKGSKILLLGLAYKGDIDDLRESPSLKIWDLLERKGATVAVCDPYCSTVRHGGKTVTPAEMTDELIESCDAVLVATGHKKRVDYARLAAKAKLIFDTRNIVAPSLHKPVEEIKGLYIL</sequence>
<evidence type="ECO:0000256" key="3">
    <source>
        <dbReference type="PIRNR" id="PIRNR000124"/>
    </source>
</evidence>
<dbReference type="InterPro" id="IPR001732">
    <property type="entry name" value="UDP-Glc/GDP-Man_DH_N"/>
</dbReference>
<dbReference type="STRING" id="885272.JonanDRAFT_0153"/>
<dbReference type="GO" id="GO:0016628">
    <property type="term" value="F:oxidoreductase activity, acting on the CH-CH group of donors, NAD or NADP as acceptor"/>
    <property type="evidence" value="ECO:0007669"/>
    <property type="project" value="InterPro"/>
</dbReference>
<protein>
    <submittedName>
        <fullName evidence="5">Nucleotide sugar dehydrogenase</fullName>
    </submittedName>
</protein>
<dbReference type="AlphaFoldDB" id="H0UMA7"/>
<feature type="domain" description="UDP-glucose/GDP-mannose dehydrogenase C-terminal" evidence="4">
    <location>
        <begin position="329"/>
        <end position="425"/>
    </location>
</feature>
<dbReference type="OrthoDB" id="9803238at2"/>
<proteinExistence type="inferred from homology"/>
<evidence type="ECO:0000313" key="5">
    <source>
        <dbReference type="EMBL" id="EHM12580.1"/>
    </source>
</evidence>
<dbReference type="eggNOG" id="COG0677">
    <property type="taxonomic scope" value="Bacteria"/>
</dbReference>
<dbReference type="Proteomes" id="UP000003806">
    <property type="component" value="Chromosome"/>
</dbReference>
<dbReference type="InterPro" id="IPR014027">
    <property type="entry name" value="UDP-Glc/GDP-Man_DH_C"/>
</dbReference>
<evidence type="ECO:0000259" key="4">
    <source>
        <dbReference type="SMART" id="SM00984"/>
    </source>
</evidence>
<dbReference type="InterPro" id="IPR008927">
    <property type="entry name" value="6-PGluconate_DH-like_C_sf"/>
</dbReference>
<dbReference type="PIRSF" id="PIRSF500136">
    <property type="entry name" value="UDP_ManNAc_DH"/>
    <property type="match status" value="1"/>
</dbReference>
<evidence type="ECO:0000256" key="1">
    <source>
        <dbReference type="ARBA" id="ARBA00023002"/>
    </source>
</evidence>